<accession>Q9H7K9</accession>
<feature type="non-terminal residue" evidence="2">
    <location>
        <position position="1"/>
    </location>
</feature>
<feature type="signal peptide" evidence="1">
    <location>
        <begin position="1"/>
        <end position="28"/>
    </location>
</feature>
<protein>
    <submittedName>
        <fullName evidence="2">FLJ00063 protein</fullName>
    </submittedName>
</protein>
<organism evidence="2">
    <name type="scientific">Homo sapiens</name>
    <name type="common">Human</name>
    <dbReference type="NCBI Taxonomy" id="9606"/>
    <lineage>
        <taxon>Eukaryota</taxon>
        <taxon>Metazoa</taxon>
        <taxon>Chordata</taxon>
        <taxon>Craniata</taxon>
        <taxon>Vertebrata</taxon>
        <taxon>Euteleostomi</taxon>
        <taxon>Mammalia</taxon>
        <taxon>Eutheria</taxon>
        <taxon>Euarchontoglires</taxon>
        <taxon>Primates</taxon>
        <taxon>Haplorrhini</taxon>
        <taxon>Catarrhini</taxon>
        <taxon>Hominidae</taxon>
        <taxon>Homo</taxon>
    </lineage>
</organism>
<reference evidence="2" key="1">
    <citation type="journal article" date="2004" name="Nat. Genet.">
        <title>Complete sequencing and characterization of 21,243 full-length human cDNAs.</title>
        <authorList>
            <person name="Ota T."/>
            <person name="Suzuki Y."/>
            <person name="Nishikawa T."/>
            <person name="Otsuki T."/>
            <person name="Sugiyama T."/>
            <person name="Irie R."/>
            <person name="Wakamatsu A."/>
            <person name="Hayashi K."/>
            <person name="Sato H."/>
            <person name="Nagai K."/>
            <person name="Kimura K."/>
            <person name="Makita H."/>
            <person name="Sekine M."/>
            <person name="Obayashi M."/>
            <person name="Nishi T."/>
            <person name="Shibahara T."/>
            <person name="Tanaka T."/>
            <person name="Ishii S."/>
            <person name="Yamamoto J."/>
            <person name="Saito K."/>
            <person name="Kawai Y."/>
            <person name="Isono Y."/>
            <person name="Nakamura Y."/>
            <person name="Nagahari K."/>
            <person name="Murakami K."/>
            <person name="Yasuda T."/>
            <person name="Iwayanagi T."/>
            <person name="Wagatsuma M."/>
            <person name="Shiratori A."/>
            <person name="Sudo H."/>
            <person name="Hosoiri T."/>
            <person name="Kaku Y."/>
            <person name="Kodaira H."/>
            <person name="Kondo H."/>
            <person name="Sugawara M."/>
            <person name="Takahashi M."/>
            <person name="Kanda K."/>
            <person name="Yokoi T."/>
            <person name="Furuya T."/>
            <person name="Kikkawa E."/>
            <person name="Omura Y."/>
            <person name="Abe K."/>
            <person name="Kamihara K."/>
            <person name="Katsuta N."/>
            <person name="Sato K."/>
            <person name="Tanikawa M."/>
            <person name="Yamazaki M."/>
            <person name="Ninomiya K."/>
            <person name="Ishibashi T."/>
            <person name="Yamashita H."/>
            <person name="Murakawa K."/>
            <person name="Fujimori K."/>
            <person name="Tanai H."/>
            <person name="Kimata M."/>
            <person name="Watanabe M."/>
            <person name="Hiraoka S."/>
            <person name="Chiba Y."/>
            <person name="Ishida S."/>
            <person name="Ono Y."/>
            <person name="Takiguchi S."/>
            <person name="Watanabe S."/>
            <person name="Yosida M."/>
            <person name="Hotuta T."/>
            <person name="Kusano J."/>
            <person name="Kanehori K."/>
            <person name="Takahashi-Fujii A."/>
            <person name="Hara H."/>
            <person name="Tanase T."/>
            <person name="Nomura Y."/>
            <person name="Togiya S."/>
            <person name="Komai F."/>
            <person name="Hara R."/>
            <person name="Takeuchi K."/>
            <person name="Arita M."/>
            <person name="Imose N."/>
            <person name="Musashino K."/>
            <person name="Yuuki H."/>
            <person name="Oshima A."/>
            <person name="Sasaki N."/>
            <person name="Aotsuka S."/>
            <person name="Yoshikawa Y."/>
            <person name="Matsunawa H."/>
            <person name="Ichihara T."/>
            <person name="Shiohata N."/>
            <person name="Sano S."/>
            <person name="Moriya S."/>
            <person name="Momiyama H."/>
            <person name="Satoh N."/>
            <person name="Takami S."/>
            <person name="Terashima Y."/>
            <person name="Suzuki O."/>
            <person name="Nakagawa S."/>
            <person name="Senoh A."/>
            <person name="Mizoguchi H."/>
            <person name="Goto Y."/>
            <person name="Shimizu F."/>
            <person name="Wakebe H."/>
            <person name="Hishigaki H."/>
            <person name="Watanabe T."/>
            <person name="Sugiyama A."/>
            <person name="Takemoto M."/>
            <person name="Kawakami B."/>
            <person name="Yamazaki M."/>
            <person name="Watanabe K."/>
            <person name="Kumagai A."/>
            <person name="Itakura S."/>
            <person name="Fukuzumi Y."/>
            <person name="Fujimori Y."/>
            <person name="Komiyama M."/>
            <person name="Tashiro H."/>
            <person name="Tanigami A."/>
            <person name="Fujiwara T."/>
            <person name="Ono T."/>
            <person name="Yamada K."/>
            <person name="Fujii Y."/>
            <person name="Ozaki K."/>
            <person name="Hirao M."/>
            <person name="Ohmori Y."/>
            <person name="Kawabata A."/>
            <person name="Hikiji T."/>
            <person name="Kobatake N."/>
            <person name="Inagaki H."/>
            <person name="Ikema Y."/>
            <person name="Okamoto S."/>
            <person name="Okitani R."/>
            <person name="Kawakami T."/>
            <person name="Noguchi S."/>
            <person name="Itoh T."/>
            <person name="Shigeta K."/>
            <person name="Senba T."/>
            <person name="Matsumura K."/>
            <person name="Nakajima Y."/>
            <person name="Mizuno T."/>
            <person name="Morinaga M."/>
            <person name="Sasaki M."/>
            <person name="Togashi T."/>
            <person name="Oyama M."/>
            <person name="Hata H."/>
            <person name="Watanabe M."/>
            <person name="Komatsu T."/>
            <person name="Mizushima-Sugano J."/>
            <person name="Satoh T."/>
            <person name="Shirai Y."/>
            <person name="Takahashi Y."/>
            <person name="Nakagawa K."/>
            <person name="Okumura K."/>
            <person name="Nagase T."/>
            <person name="Nomura N."/>
            <person name="Kikuchi H."/>
            <person name="Masuho Y."/>
            <person name="Yamashita R."/>
            <person name="Nakai K."/>
            <person name="Yada T."/>
            <person name="Nakamura Y."/>
            <person name="Ohara O."/>
            <person name="Isogai T."/>
            <person name="Sugano S."/>
        </authorList>
    </citation>
    <scope>NUCLEOTIDE SEQUENCE</scope>
    <source>
        <tissue evidence="2">Spleen</tissue>
    </source>
</reference>
<gene>
    <name evidence="2" type="primary">FLJ00063</name>
</gene>
<evidence type="ECO:0000313" key="2">
    <source>
        <dbReference type="EMBL" id="BAB15760.1"/>
    </source>
</evidence>
<feature type="chain" id="PRO_5004327123" evidence="1">
    <location>
        <begin position="29"/>
        <end position="133"/>
    </location>
</feature>
<evidence type="ECO:0000256" key="1">
    <source>
        <dbReference type="SAM" id="SignalP"/>
    </source>
</evidence>
<dbReference type="EMBL" id="AK024470">
    <property type="protein sequence ID" value="BAB15760.1"/>
    <property type="molecule type" value="mRNA"/>
</dbReference>
<keyword evidence="1" id="KW-0732">Signal</keyword>
<proteinExistence type="evidence at transcript level"/>
<sequence>QMHLAGIWVIKKNNLIFLFFLYPPAIHPLEYSWSPPKRGQRSQKTMVDMSAVRATQAASQPLLLDVCFLLCLSCCEVKAPNTERCARDKGLQVALPTRGRPGEAGRCSGCDGGCVCKLGVGQPWVSVTVACVI</sequence>
<name>Q9H7K9_HUMAN</name>
<dbReference type="AlphaFoldDB" id="Q9H7K9"/>